<reference evidence="2" key="2">
    <citation type="submission" date="2023-07" db="EMBL/GenBank/DDBJ databases">
        <authorList>
            <consortium name="Lawrence Berkeley National Laboratory"/>
            <person name="Haridas S."/>
            <person name="Hensen N."/>
            <person name="Bonometti L."/>
            <person name="Westerberg I."/>
            <person name="Brannstrom I.O."/>
            <person name="Guillou S."/>
            <person name="Cros-Aarteil S."/>
            <person name="Calhoun S."/>
            <person name="Kuo A."/>
            <person name="Mondo S."/>
            <person name="Pangilinan J."/>
            <person name="Riley R."/>
            <person name="LaButti K."/>
            <person name="Andreopoulos B."/>
            <person name="Lipzen A."/>
            <person name="Chen C."/>
            <person name="Yanf M."/>
            <person name="Daum C."/>
            <person name="Ng V."/>
            <person name="Clum A."/>
            <person name="Steindorff A."/>
            <person name="Ohm R."/>
            <person name="Martin F."/>
            <person name="Silar P."/>
            <person name="Natvig D."/>
            <person name="Lalanne C."/>
            <person name="Gautier V."/>
            <person name="Ament-velasquez S.L."/>
            <person name="Kruys A."/>
            <person name="Hutchinson M.I."/>
            <person name="Powell A.J."/>
            <person name="Barry K."/>
            <person name="Miller A.N."/>
            <person name="Grigoriev I.V."/>
            <person name="Debuchy R."/>
            <person name="Gladieux P."/>
            <person name="Thoren M.H."/>
            <person name="Johannesson H."/>
        </authorList>
    </citation>
    <scope>NUCLEOTIDE SEQUENCE</scope>
    <source>
        <strain evidence="2">FGSC 1904</strain>
    </source>
</reference>
<proteinExistence type="predicted"/>
<dbReference type="Proteomes" id="UP001281003">
    <property type="component" value="Unassembled WGS sequence"/>
</dbReference>
<evidence type="ECO:0000313" key="3">
    <source>
        <dbReference type="Proteomes" id="UP001281003"/>
    </source>
</evidence>
<protein>
    <submittedName>
        <fullName evidence="2">Uncharacterized protein</fullName>
    </submittedName>
</protein>
<evidence type="ECO:0000313" key="2">
    <source>
        <dbReference type="EMBL" id="KAK3395867.1"/>
    </source>
</evidence>
<dbReference type="EMBL" id="JAUTDP010000010">
    <property type="protein sequence ID" value="KAK3395867.1"/>
    <property type="molecule type" value="Genomic_DNA"/>
</dbReference>
<feature type="region of interest" description="Disordered" evidence="1">
    <location>
        <begin position="1"/>
        <end position="55"/>
    </location>
</feature>
<dbReference type="AlphaFoldDB" id="A0AAE0P9W4"/>
<evidence type="ECO:0000256" key="1">
    <source>
        <dbReference type="SAM" id="MobiDB-lite"/>
    </source>
</evidence>
<name>A0AAE0P9W4_SORBR</name>
<sequence>MCERREESMEESLVAENVDEPIITTGTRQGRQLDDRGPTDDNDDDRLPPNHGPLSPSVALSFTPLLILAVHLDDVVGQPLVESGKSAPIRQPPPANGSMSPNLVHESRGHFDIFSLDCWTLGLVIRW</sequence>
<accession>A0AAE0P9W4</accession>
<organism evidence="2 3">
    <name type="scientific">Sordaria brevicollis</name>
    <dbReference type="NCBI Taxonomy" id="83679"/>
    <lineage>
        <taxon>Eukaryota</taxon>
        <taxon>Fungi</taxon>
        <taxon>Dikarya</taxon>
        <taxon>Ascomycota</taxon>
        <taxon>Pezizomycotina</taxon>
        <taxon>Sordariomycetes</taxon>
        <taxon>Sordariomycetidae</taxon>
        <taxon>Sordariales</taxon>
        <taxon>Sordariaceae</taxon>
        <taxon>Sordaria</taxon>
    </lineage>
</organism>
<gene>
    <name evidence="2" type="ORF">B0T20DRAFT_395722</name>
</gene>
<keyword evidence="3" id="KW-1185">Reference proteome</keyword>
<reference evidence="2" key="1">
    <citation type="journal article" date="2023" name="Mol. Phylogenet. Evol.">
        <title>Genome-scale phylogeny and comparative genomics of the fungal order Sordariales.</title>
        <authorList>
            <person name="Hensen N."/>
            <person name="Bonometti L."/>
            <person name="Westerberg I."/>
            <person name="Brannstrom I.O."/>
            <person name="Guillou S."/>
            <person name="Cros-Aarteil S."/>
            <person name="Calhoun S."/>
            <person name="Haridas S."/>
            <person name="Kuo A."/>
            <person name="Mondo S."/>
            <person name="Pangilinan J."/>
            <person name="Riley R."/>
            <person name="LaButti K."/>
            <person name="Andreopoulos B."/>
            <person name="Lipzen A."/>
            <person name="Chen C."/>
            <person name="Yan M."/>
            <person name="Daum C."/>
            <person name="Ng V."/>
            <person name="Clum A."/>
            <person name="Steindorff A."/>
            <person name="Ohm R.A."/>
            <person name="Martin F."/>
            <person name="Silar P."/>
            <person name="Natvig D.O."/>
            <person name="Lalanne C."/>
            <person name="Gautier V."/>
            <person name="Ament-Velasquez S.L."/>
            <person name="Kruys A."/>
            <person name="Hutchinson M.I."/>
            <person name="Powell A.J."/>
            <person name="Barry K."/>
            <person name="Miller A.N."/>
            <person name="Grigoriev I.V."/>
            <person name="Debuchy R."/>
            <person name="Gladieux P."/>
            <person name="Hiltunen Thoren M."/>
            <person name="Johannesson H."/>
        </authorList>
    </citation>
    <scope>NUCLEOTIDE SEQUENCE</scope>
    <source>
        <strain evidence="2">FGSC 1904</strain>
    </source>
</reference>
<comment type="caution">
    <text evidence="2">The sequence shown here is derived from an EMBL/GenBank/DDBJ whole genome shotgun (WGS) entry which is preliminary data.</text>
</comment>